<proteinExistence type="predicted"/>
<dbReference type="AlphaFoldDB" id="A0A382NMU9"/>
<organism evidence="1">
    <name type="scientific">marine metagenome</name>
    <dbReference type="NCBI Taxonomy" id="408172"/>
    <lineage>
        <taxon>unclassified sequences</taxon>
        <taxon>metagenomes</taxon>
        <taxon>ecological metagenomes</taxon>
    </lineage>
</organism>
<gene>
    <name evidence="1" type="ORF">METZ01_LOCUS315358</name>
</gene>
<evidence type="ECO:0000313" key="1">
    <source>
        <dbReference type="EMBL" id="SVC62504.1"/>
    </source>
</evidence>
<accession>A0A382NMU9</accession>
<name>A0A382NMU9_9ZZZZ</name>
<dbReference type="InterPro" id="IPR029063">
    <property type="entry name" value="SAM-dependent_MTases_sf"/>
</dbReference>
<sequence>MGIPTLHAKILFYSKTLGVSFDQTLTLGRQNLYVSKNDVRRYVRRFTNDDFIAENEFIYDAYSEPLFKNLGANLIDSMDNSTYEGATVVHDLNQPITENMKNQYTAIVDGGTCEHVFNFPAAVKNCMQMLRVGGHFISFTAADNMCGHGFYQFSPELFFRIFSYDNGFDIKLMAMHAGDGSKDSTNVYTVKDPDDVKTRVEFESKKGLCLIVVAEKIKDTELFLNHPQQSDYSRVWSDKDTETTTSSSDNVSAIRALYKRKIPL</sequence>
<evidence type="ECO:0008006" key="2">
    <source>
        <dbReference type="Google" id="ProtNLM"/>
    </source>
</evidence>
<reference evidence="1" key="1">
    <citation type="submission" date="2018-05" db="EMBL/GenBank/DDBJ databases">
        <authorList>
            <person name="Lanie J.A."/>
            <person name="Ng W.-L."/>
            <person name="Kazmierczak K.M."/>
            <person name="Andrzejewski T.M."/>
            <person name="Davidsen T.M."/>
            <person name="Wayne K.J."/>
            <person name="Tettelin H."/>
            <person name="Glass J.I."/>
            <person name="Rusch D."/>
            <person name="Podicherti R."/>
            <person name="Tsui H.-C.T."/>
            <person name="Winkler M.E."/>
        </authorList>
    </citation>
    <scope>NUCLEOTIDE SEQUENCE</scope>
</reference>
<feature type="non-terminal residue" evidence="1">
    <location>
        <position position="264"/>
    </location>
</feature>
<dbReference type="SUPFAM" id="SSF53335">
    <property type="entry name" value="S-adenosyl-L-methionine-dependent methyltransferases"/>
    <property type="match status" value="1"/>
</dbReference>
<dbReference type="EMBL" id="UINC01101584">
    <property type="protein sequence ID" value="SVC62504.1"/>
    <property type="molecule type" value="Genomic_DNA"/>
</dbReference>
<protein>
    <recommendedName>
        <fullName evidence="2">Methyltransferase type 11 domain-containing protein</fullName>
    </recommendedName>
</protein>